<name>A0A810KYS9_9ACTN</name>
<dbReference type="AlphaFoldDB" id="A0A810KYS9"/>
<gene>
    <name evidence="3" type="ORF">Asera_16970</name>
</gene>
<protein>
    <recommendedName>
        <fullName evidence="5">Dienelactone hydrolase</fullName>
    </recommendedName>
</protein>
<proteinExistence type="inferred from homology"/>
<dbReference type="PANTHER" id="PTHR22946">
    <property type="entry name" value="DIENELACTONE HYDROLASE DOMAIN-CONTAINING PROTEIN-RELATED"/>
    <property type="match status" value="1"/>
</dbReference>
<accession>A0A810KYS9</accession>
<dbReference type="InterPro" id="IPR050261">
    <property type="entry name" value="FrsA_esterase"/>
</dbReference>
<evidence type="ECO:0000313" key="4">
    <source>
        <dbReference type="Proteomes" id="UP000680750"/>
    </source>
</evidence>
<dbReference type="PANTHER" id="PTHR22946:SF9">
    <property type="entry name" value="POLYKETIDE TRANSFERASE AF380"/>
    <property type="match status" value="1"/>
</dbReference>
<dbReference type="KEGG" id="aser:Asera_16970"/>
<dbReference type="EMBL" id="AP023354">
    <property type="protein sequence ID" value="BCJ27589.1"/>
    <property type="molecule type" value="Genomic_DNA"/>
</dbReference>
<evidence type="ECO:0000256" key="1">
    <source>
        <dbReference type="ARBA" id="ARBA00008645"/>
    </source>
</evidence>
<sequence>MAVVDDRVGTGARVARWAAEVVSGGVVERGFQVGTVPGVVWLPARPAAPVPLVLLGHGGSGHKRAPRQLRLGRWFAGTAGIAAAAIDGPYHGDRAVPAYQERIAAAGIERVVDGMVGDWRAARDVLTALDEIDAVRVGYLGLSMGTRFGLPFVAAAGDLLRCAVLGKFGLRHPDELPAGMDMAPRLAADAARVRTPVLFHLQWDDELFGRAGQFELFDRLGSADKQLIAFPGGHGTAGEEAIAAWCDFLVRRLTAVRPAGDGR</sequence>
<reference evidence="3" key="1">
    <citation type="submission" date="2020-08" db="EMBL/GenBank/DDBJ databases">
        <title>Whole genome shotgun sequence of Actinocatenispora sera NBRC 101916.</title>
        <authorList>
            <person name="Komaki H."/>
            <person name="Tamura T."/>
        </authorList>
    </citation>
    <scope>NUCLEOTIDE SEQUENCE</scope>
    <source>
        <strain evidence="3">NBRC 101916</strain>
    </source>
</reference>
<dbReference type="InterPro" id="IPR029058">
    <property type="entry name" value="AB_hydrolase_fold"/>
</dbReference>
<organism evidence="3 4">
    <name type="scientific">Actinocatenispora sera</name>
    <dbReference type="NCBI Taxonomy" id="390989"/>
    <lineage>
        <taxon>Bacteria</taxon>
        <taxon>Bacillati</taxon>
        <taxon>Actinomycetota</taxon>
        <taxon>Actinomycetes</taxon>
        <taxon>Micromonosporales</taxon>
        <taxon>Micromonosporaceae</taxon>
        <taxon>Actinocatenispora</taxon>
    </lineage>
</organism>
<dbReference type="SUPFAM" id="SSF53474">
    <property type="entry name" value="alpha/beta-Hydrolases"/>
    <property type="match status" value="1"/>
</dbReference>
<evidence type="ECO:0008006" key="5">
    <source>
        <dbReference type="Google" id="ProtNLM"/>
    </source>
</evidence>
<dbReference type="GO" id="GO:0052689">
    <property type="term" value="F:carboxylic ester hydrolase activity"/>
    <property type="evidence" value="ECO:0007669"/>
    <property type="project" value="UniProtKB-ARBA"/>
</dbReference>
<keyword evidence="4" id="KW-1185">Reference proteome</keyword>
<evidence type="ECO:0000256" key="2">
    <source>
        <dbReference type="ARBA" id="ARBA00022801"/>
    </source>
</evidence>
<evidence type="ECO:0000313" key="3">
    <source>
        <dbReference type="EMBL" id="BCJ27589.1"/>
    </source>
</evidence>
<keyword evidence="2" id="KW-0378">Hydrolase</keyword>
<comment type="similarity">
    <text evidence="1">Belongs to the AB hydrolase superfamily.</text>
</comment>
<dbReference type="Proteomes" id="UP000680750">
    <property type="component" value="Chromosome"/>
</dbReference>
<dbReference type="Gene3D" id="3.40.50.1820">
    <property type="entry name" value="alpha/beta hydrolase"/>
    <property type="match status" value="1"/>
</dbReference>